<dbReference type="OrthoDB" id="1787433at2"/>
<keyword evidence="2" id="KW-0472">Membrane</keyword>
<evidence type="ECO:0000313" key="4">
    <source>
        <dbReference type="Proteomes" id="UP000798488"/>
    </source>
</evidence>
<name>A0A9D3B052_9FIRM</name>
<sequence>MYVRINLLPPEIKARWESERKKRTALLMAGAVLAIFIVLYGVLVLATFQVRADVTGLRNERAELESKIPALQQYAQLQNQIEQTEGLIKEAVGIPPSWKSVLENIGLHIPVNVWLSDLSYSNEKNGGRQSTSSNSNTTNNQEAPETCGELTIQGYAFEYIAMTQWLEQIRQIPELTGVNCRFSSREELNGEPVIRFEIKAGVLSGQPAG</sequence>
<accession>A0A9D3B052</accession>
<dbReference type="AlphaFoldDB" id="A0A9D3B052"/>
<dbReference type="InterPro" id="IPR052534">
    <property type="entry name" value="Extracell_DNA_Util/SecSys_Comp"/>
</dbReference>
<protein>
    <recommendedName>
        <fullName evidence="5">Fimbrial assembly protein (PilN)</fullName>
    </recommendedName>
</protein>
<dbReference type="PANTHER" id="PTHR40278">
    <property type="entry name" value="DNA UTILIZATION PROTEIN HOFN"/>
    <property type="match status" value="1"/>
</dbReference>
<dbReference type="Pfam" id="PF05137">
    <property type="entry name" value="PilN"/>
    <property type="match status" value="1"/>
</dbReference>
<keyword evidence="2" id="KW-1133">Transmembrane helix</keyword>
<dbReference type="Proteomes" id="UP000798488">
    <property type="component" value="Unassembled WGS sequence"/>
</dbReference>
<gene>
    <name evidence="3" type="ORF">SPSYN_00297</name>
</gene>
<evidence type="ECO:0000313" key="3">
    <source>
        <dbReference type="EMBL" id="KAF1086578.1"/>
    </source>
</evidence>
<dbReference type="RefSeq" id="WP_161820723.1">
    <property type="nucleotide sequence ID" value="NZ_LSRS01000001.1"/>
</dbReference>
<dbReference type="InterPro" id="IPR007813">
    <property type="entry name" value="PilN"/>
</dbReference>
<evidence type="ECO:0000256" key="1">
    <source>
        <dbReference type="SAM" id="MobiDB-lite"/>
    </source>
</evidence>
<comment type="caution">
    <text evidence="3">The sequence shown here is derived from an EMBL/GenBank/DDBJ whole genome shotgun (WGS) entry which is preliminary data.</text>
</comment>
<proteinExistence type="predicted"/>
<dbReference type="PANTHER" id="PTHR40278:SF1">
    <property type="entry name" value="DNA UTILIZATION PROTEIN HOFN"/>
    <property type="match status" value="1"/>
</dbReference>
<dbReference type="EMBL" id="LSRS01000001">
    <property type="protein sequence ID" value="KAF1086578.1"/>
    <property type="molecule type" value="Genomic_DNA"/>
</dbReference>
<feature type="region of interest" description="Disordered" evidence="1">
    <location>
        <begin position="125"/>
        <end position="145"/>
    </location>
</feature>
<evidence type="ECO:0000256" key="2">
    <source>
        <dbReference type="SAM" id="Phobius"/>
    </source>
</evidence>
<keyword evidence="4" id="KW-1185">Reference proteome</keyword>
<feature type="compositionally biased region" description="Low complexity" evidence="1">
    <location>
        <begin position="130"/>
        <end position="140"/>
    </location>
</feature>
<reference evidence="3" key="1">
    <citation type="submission" date="2016-02" db="EMBL/GenBank/DDBJ databases">
        <title>Draft Genome Sequence of Sporotomaculum syntrophicum Strain FB, a Syntrophic Benzoate Degrader.</title>
        <authorList>
            <person name="Nobu M.K."/>
            <person name="Narihiro T."/>
            <person name="Qiu Y.-L."/>
            <person name="Ohashi A."/>
            <person name="Liu W.-T."/>
            <person name="Yuji S."/>
        </authorList>
    </citation>
    <scope>NUCLEOTIDE SEQUENCE</scope>
    <source>
        <strain evidence="3">FB</strain>
    </source>
</reference>
<organism evidence="3 4">
    <name type="scientific">Sporotomaculum syntrophicum</name>
    <dbReference type="NCBI Taxonomy" id="182264"/>
    <lineage>
        <taxon>Bacteria</taxon>
        <taxon>Bacillati</taxon>
        <taxon>Bacillota</taxon>
        <taxon>Clostridia</taxon>
        <taxon>Eubacteriales</taxon>
        <taxon>Desulfallaceae</taxon>
        <taxon>Sporotomaculum</taxon>
    </lineage>
</organism>
<evidence type="ECO:0008006" key="5">
    <source>
        <dbReference type="Google" id="ProtNLM"/>
    </source>
</evidence>
<feature type="transmembrane region" description="Helical" evidence="2">
    <location>
        <begin position="25"/>
        <end position="48"/>
    </location>
</feature>
<keyword evidence="2" id="KW-0812">Transmembrane</keyword>